<dbReference type="Gene3D" id="3.10.450.50">
    <property type="match status" value="1"/>
</dbReference>
<protein>
    <recommendedName>
        <fullName evidence="3">SnoaL-like protein</fullName>
    </recommendedName>
</protein>
<reference evidence="1 2" key="1">
    <citation type="submission" date="2018-07" db="EMBL/GenBank/DDBJ databases">
        <title>Leeuwenhoekiella genomics.</title>
        <authorList>
            <person name="Tahon G."/>
            <person name="Willems A."/>
        </authorList>
    </citation>
    <scope>NUCLEOTIDE SEQUENCE [LARGE SCALE GENOMIC DNA]</scope>
    <source>
        <strain evidence="1 2">LMG 1345</strain>
    </source>
</reference>
<sequence length="106" mass="12107">MKLPQTIKDLIDAQNNSDSLAYVACFSEEATVKDEGKTHRGKQEIKNWISKTNETFKIAMKPLDYFEGQQLLKAEISGNFPGSPLMLSYHFKFKDDTISFLLIDQD</sequence>
<accession>A0A4Q0PPH6</accession>
<dbReference type="Proteomes" id="UP000290608">
    <property type="component" value="Unassembled WGS sequence"/>
</dbReference>
<dbReference type="EMBL" id="QOVL01000003">
    <property type="protein sequence ID" value="RXG32437.1"/>
    <property type="molecule type" value="Genomic_DNA"/>
</dbReference>
<dbReference type="SUPFAM" id="SSF54427">
    <property type="entry name" value="NTF2-like"/>
    <property type="match status" value="1"/>
</dbReference>
<name>A0A4Q0PPH6_9FLAO</name>
<gene>
    <name evidence="1" type="ORF">DSL99_760</name>
</gene>
<evidence type="ECO:0000313" key="2">
    <source>
        <dbReference type="Proteomes" id="UP000290608"/>
    </source>
</evidence>
<dbReference type="AlphaFoldDB" id="A0A4Q0PPH6"/>
<dbReference type="InterPro" id="IPR032710">
    <property type="entry name" value="NTF2-like_dom_sf"/>
</dbReference>
<proteinExistence type="predicted"/>
<dbReference type="RefSeq" id="WP_073097530.1">
    <property type="nucleotide sequence ID" value="NZ_JBALUR010000004.1"/>
</dbReference>
<organism evidence="1 2">
    <name type="scientific">Leeuwenhoekiella marinoflava</name>
    <dbReference type="NCBI Taxonomy" id="988"/>
    <lineage>
        <taxon>Bacteria</taxon>
        <taxon>Pseudomonadati</taxon>
        <taxon>Bacteroidota</taxon>
        <taxon>Flavobacteriia</taxon>
        <taxon>Flavobacteriales</taxon>
        <taxon>Flavobacteriaceae</taxon>
        <taxon>Leeuwenhoekiella</taxon>
    </lineage>
</organism>
<evidence type="ECO:0008006" key="3">
    <source>
        <dbReference type="Google" id="ProtNLM"/>
    </source>
</evidence>
<dbReference type="STRING" id="1122159.SAMN02745246_00915"/>
<comment type="caution">
    <text evidence="1">The sequence shown here is derived from an EMBL/GenBank/DDBJ whole genome shotgun (WGS) entry which is preliminary data.</text>
</comment>
<evidence type="ECO:0000313" key="1">
    <source>
        <dbReference type="EMBL" id="RXG32437.1"/>
    </source>
</evidence>